<dbReference type="SUPFAM" id="SSF52096">
    <property type="entry name" value="ClpP/crotonase"/>
    <property type="match status" value="1"/>
</dbReference>
<evidence type="ECO:0000256" key="5">
    <source>
        <dbReference type="ARBA" id="ARBA00022825"/>
    </source>
</evidence>
<gene>
    <name evidence="7" type="ORF">V3328_17125</name>
</gene>
<dbReference type="EMBL" id="JAZHOF010000007">
    <property type="protein sequence ID" value="MEJ8573217.1"/>
    <property type="molecule type" value="Genomic_DNA"/>
</dbReference>
<evidence type="ECO:0000256" key="4">
    <source>
        <dbReference type="ARBA" id="ARBA00022801"/>
    </source>
</evidence>
<dbReference type="GO" id="GO:0004176">
    <property type="term" value="F:ATP-dependent peptidase activity"/>
    <property type="evidence" value="ECO:0007669"/>
    <property type="project" value="InterPro"/>
</dbReference>
<dbReference type="GO" id="GO:0009368">
    <property type="term" value="C:endopeptidase Clp complex"/>
    <property type="evidence" value="ECO:0007669"/>
    <property type="project" value="TreeGrafter"/>
</dbReference>
<proteinExistence type="inferred from homology"/>
<dbReference type="GO" id="GO:0004252">
    <property type="term" value="F:serine-type endopeptidase activity"/>
    <property type="evidence" value="ECO:0007669"/>
    <property type="project" value="InterPro"/>
</dbReference>
<keyword evidence="3 7" id="KW-0645">Protease</keyword>
<evidence type="ECO:0000313" key="8">
    <source>
        <dbReference type="Proteomes" id="UP001378188"/>
    </source>
</evidence>
<evidence type="ECO:0000256" key="6">
    <source>
        <dbReference type="RuleBase" id="RU003567"/>
    </source>
</evidence>
<dbReference type="PANTHER" id="PTHR10381:SF70">
    <property type="entry name" value="ATP-DEPENDENT CLP PROTEASE PROTEOLYTIC SUBUNIT"/>
    <property type="match status" value="1"/>
</dbReference>
<comment type="caution">
    <text evidence="7">The sequence shown here is derived from an EMBL/GenBank/DDBJ whole genome shotgun (WGS) entry which is preliminary data.</text>
</comment>
<dbReference type="GO" id="GO:0051117">
    <property type="term" value="F:ATPase binding"/>
    <property type="evidence" value="ECO:0007669"/>
    <property type="project" value="TreeGrafter"/>
</dbReference>
<dbReference type="InterPro" id="IPR001907">
    <property type="entry name" value="ClpP"/>
</dbReference>
<evidence type="ECO:0000256" key="1">
    <source>
        <dbReference type="ARBA" id="ARBA00007039"/>
    </source>
</evidence>
<evidence type="ECO:0000313" key="7">
    <source>
        <dbReference type="EMBL" id="MEJ8573217.1"/>
    </source>
</evidence>
<keyword evidence="5" id="KW-0720">Serine protease</keyword>
<dbReference type="Proteomes" id="UP001378188">
    <property type="component" value="Unassembled WGS sequence"/>
</dbReference>
<keyword evidence="2" id="KW-0963">Cytoplasm</keyword>
<dbReference type="RefSeq" id="WP_340330918.1">
    <property type="nucleotide sequence ID" value="NZ_JAZHOF010000007.1"/>
</dbReference>
<dbReference type="InterPro" id="IPR023562">
    <property type="entry name" value="ClpP/TepA"/>
</dbReference>
<dbReference type="Gene3D" id="3.90.226.10">
    <property type="entry name" value="2-enoyl-CoA Hydratase, Chain A, domain 1"/>
    <property type="match status" value="1"/>
</dbReference>
<reference evidence="7 8" key="1">
    <citation type="submission" date="2024-02" db="EMBL/GenBank/DDBJ databases">
        <title>Genome analysis and characterization of Microbaculum marinisediminis sp. nov., isolated from marine sediment.</title>
        <authorList>
            <person name="Du Z.-J."/>
            <person name="Ye Y.-Q."/>
            <person name="Zhang Z.-R."/>
            <person name="Yuan S.-M."/>
            <person name="Zhang X.-Y."/>
        </authorList>
    </citation>
    <scope>NUCLEOTIDE SEQUENCE [LARGE SCALE GENOMIC DNA]</scope>
    <source>
        <strain evidence="7 8">SDUM1044001</strain>
    </source>
</reference>
<comment type="similarity">
    <text evidence="1 6">Belongs to the peptidase S14 family.</text>
</comment>
<sequence length="268" mass="28147">MTTDANPFAGLPSARPQNIKFKMPSEAPMLRANADSATLDAFGPVGLEGFDEAGIAAVLDEFDGRDMTLRVNSGGGDYFAGVGIYNLLAGYPGRVTVRVMGLAASAASLLAMAGDEIEMGTGSRLMIHRAWAAVIGNTEDMEAARAILAALDTTAIAIYAGRSKQSRDSIARMMAEETWLDAAEAVRLGFADRKVKAPPLAGPKSKAKNLTDVSPRELERVLRDVGLSGSRAKRAASAAVKAVSPETQKIEAEQIAAKARAVAASLRR</sequence>
<evidence type="ECO:0000256" key="2">
    <source>
        <dbReference type="ARBA" id="ARBA00022490"/>
    </source>
</evidence>
<keyword evidence="8" id="KW-1185">Reference proteome</keyword>
<dbReference type="PANTHER" id="PTHR10381">
    <property type="entry name" value="ATP-DEPENDENT CLP PROTEASE PROTEOLYTIC SUBUNIT"/>
    <property type="match status" value="1"/>
</dbReference>
<dbReference type="NCBIfam" id="NF045542">
    <property type="entry name" value="Clp_rel_HeadMat"/>
    <property type="match status" value="1"/>
</dbReference>
<dbReference type="InterPro" id="IPR029045">
    <property type="entry name" value="ClpP/crotonase-like_dom_sf"/>
</dbReference>
<accession>A0AAW9RSN3</accession>
<dbReference type="PRINTS" id="PR00127">
    <property type="entry name" value="CLPPROTEASEP"/>
</dbReference>
<dbReference type="AlphaFoldDB" id="A0AAW9RSN3"/>
<keyword evidence="4 7" id="KW-0378">Hydrolase</keyword>
<evidence type="ECO:0000256" key="3">
    <source>
        <dbReference type="ARBA" id="ARBA00022670"/>
    </source>
</evidence>
<dbReference type="GO" id="GO:0006515">
    <property type="term" value="P:protein quality control for misfolded or incompletely synthesized proteins"/>
    <property type="evidence" value="ECO:0007669"/>
    <property type="project" value="TreeGrafter"/>
</dbReference>
<dbReference type="CDD" id="cd07016">
    <property type="entry name" value="S14_ClpP_1"/>
    <property type="match status" value="1"/>
</dbReference>
<organism evidence="7 8">
    <name type="scientific">Microbaculum marinum</name>
    <dbReference type="NCBI Taxonomy" id="1764581"/>
    <lineage>
        <taxon>Bacteria</taxon>
        <taxon>Pseudomonadati</taxon>
        <taxon>Pseudomonadota</taxon>
        <taxon>Alphaproteobacteria</taxon>
        <taxon>Hyphomicrobiales</taxon>
        <taxon>Tepidamorphaceae</taxon>
        <taxon>Microbaculum</taxon>
    </lineage>
</organism>
<dbReference type="Pfam" id="PF00574">
    <property type="entry name" value="CLP_protease"/>
    <property type="match status" value="1"/>
</dbReference>
<protein>
    <recommendedName>
        <fullName evidence="6">ATP-dependent Clp protease proteolytic subunit</fullName>
    </recommendedName>
</protein>
<name>A0AAW9RSN3_9HYPH</name>